<dbReference type="PANTHER" id="PTHR43152">
    <property type="entry name" value="UVRABC SYSTEM PROTEIN A"/>
    <property type="match status" value="1"/>
</dbReference>
<dbReference type="CDD" id="cd03271">
    <property type="entry name" value="ABC_UvrA_II"/>
    <property type="match status" value="1"/>
</dbReference>
<feature type="zinc finger region" description="C4-type" evidence="14">
    <location>
        <begin position="287"/>
        <end position="314"/>
    </location>
</feature>
<dbReference type="PROSITE" id="PS50893">
    <property type="entry name" value="ABC_TRANSPORTER_2"/>
    <property type="match status" value="1"/>
</dbReference>
<dbReference type="GO" id="GO:0006289">
    <property type="term" value="P:nucleotide-excision repair"/>
    <property type="evidence" value="ECO:0007669"/>
    <property type="project" value="UniProtKB-UniRule"/>
</dbReference>
<sequence>MNKLIIKGAREHNLKNISVTIPKNQLTVITGVSGSGKSTLAFDTIYAEGQRRYVESLSSYARQFLGIMDKPDVDSIEGLSPAISIEQKTTSKNPRSTVGTVTEIYDYFRLLFARIGTPYCPDHNLKIESQSPEKIADLVFAEFEGQVTILAPIIRKKKGTYQQLIRDLNTEGFTRVRVNGEIYRTDEEIELERYKMHDIDIVIDRIDVDDENERSRLVEACERATERSGGLVYVFGKPNSYRKEKGTRGLSQKILKKRSELDDDSFEDSEADADEIIEVTYSSKMACPECGLAYEELQPRMFSFNSPFGACAECNGLGFKMEFDENLIIPDRSLSIAEGAVAVYRNYFDGYRQQHLASVAKHYGFSALTPIKDLTEEQYNALMYGSDDKIKFNMKMNNGEFNYTSTNKWEGVLPQCIRLYSQTESDYRRQEFEKFMRVSKCPTCEGDRLSKKALSVKIDGYNIIDITKLSVDDAIDFFDNMPLTEKQEEIAHLILKEIQTRLHFLSQVGIGYLTMFRNSGTLSGGEAQRIRLATQIGSNLTGVLYVLDEPSIGLHQRDNNKLIETLRHLRDLGNTLVVVEHDEDTILNADYVIDMGPGAGVAGGHVVSAGTPDEILNDSESLTGRYLSGTEFIPIPTDRRTSDAFIRLKGAKAHNLKNLSVDIPTGVLTAVTGVSGSGKSTLIYDTLYPALMHIFYHSKMEGGEYSSLQFDTKVDKVIVIDQDPIGKTPRSNPATYTKIFDKIREIYASTKEAKVRGYAAGRFSFNVKGGRCEACQGDGMIKIEMNFLPDVYVECEECKGTRYNKETLEVKYNGKSIAEVLNMTVAEALEHFQKVPYIHDKLDTLARVGLDYIKLGQSSTTLSGGEAQRIKLTRELSKKATGKTIYLLDEPTTGLHFHDVKKLISVLNDLVEMGNTVIVIEHNLDVIKCADYIIDMGPEGGNDGGEIVSKGTPEDVIKSKKSYTAQYLKPVLEKAVRIPRTTLKEEYEEEKRNISKGKTSKTTASKTTAAKTTASKTQTKTTDAKTAVSKTTSTTSKAAASKKA</sequence>
<keyword evidence="4 14" id="KW-0677">Repeat</keyword>
<dbReference type="PROSITE" id="PS00211">
    <property type="entry name" value="ABC_TRANSPORTER_1"/>
    <property type="match status" value="1"/>
</dbReference>
<evidence type="ECO:0000256" key="2">
    <source>
        <dbReference type="ARBA" id="ARBA00022490"/>
    </source>
</evidence>
<keyword evidence="3 14" id="KW-0479">Metal-binding</keyword>
<dbReference type="Gene3D" id="1.10.8.280">
    <property type="entry name" value="ABC transporter ATPase domain-like"/>
    <property type="match status" value="1"/>
</dbReference>
<dbReference type="KEGG" id="mehf:MmiHf6_03390"/>
<comment type="similarity">
    <text evidence="14">Belongs to the ABC transporter superfamily. UvrA family.</text>
</comment>
<evidence type="ECO:0000313" key="18">
    <source>
        <dbReference type="Proteomes" id="UP001302978"/>
    </source>
</evidence>
<dbReference type="InterPro" id="IPR003439">
    <property type="entry name" value="ABC_transporter-like_ATP-bd"/>
</dbReference>
<dbReference type="PANTHER" id="PTHR43152:SF3">
    <property type="entry name" value="UVRABC SYSTEM PROTEIN A"/>
    <property type="match status" value="1"/>
</dbReference>
<dbReference type="GO" id="GO:0005737">
    <property type="term" value="C:cytoplasm"/>
    <property type="evidence" value="ECO:0007669"/>
    <property type="project" value="UniProtKB-SubCell"/>
</dbReference>
<dbReference type="InterPro" id="IPR013815">
    <property type="entry name" value="ATP_grasp_subdomain_1"/>
</dbReference>
<dbReference type="GO" id="GO:0005524">
    <property type="term" value="F:ATP binding"/>
    <property type="evidence" value="ECO:0007669"/>
    <property type="project" value="UniProtKB-UniRule"/>
</dbReference>
<keyword evidence="18" id="KW-1185">Reference proteome</keyword>
<dbReference type="InterPro" id="IPR017871">
    <property type="entry name" value="ABC_transporter-like_CS"/>
</dbReference>
<dbReference type="Proteomes" id="UP001302978">
    <property type="component" value="Chromosome"/>
</dbReference>
<dbReference type="Gene3D" id="3.40.50.300">
    <property type="entry name" value="P-loop containing nucleotide triphosphate hydrolases"/>
    <property type="match status" value="2"/>
</dbReference>
<accession>A0AA96V124</accession>
<gene>
    <name evidence="14 17" type="primary">uvrA</name>
    <name evidence="17" type="ORF">MmiHf6_03390</name>
</gene>
<keyword evidence="2 14" id="KW-0963">Cytoplasm</keyword>
<evidence type="ECO:0000256" key="3">
    <source>
        <dbReference type="ARBA" id="ARBA00022723"/>
    </source>
</evidence>
<name>A0AA96V124_9EURY</name>
<evidence type="ECO:0000256" key="1">
    <source>
        <dbReference type="ARBA" id="ARBA00004496"/>
    </source>
</evidence>
<dbReference type="HAMAP" id="MF_00205">
    <property type="entry name" value="UvrA"/>
    <property type="match status" value="1"/>
</dbReference>
<evidence type="ECO:0000256" key="6">
    <source>
        <dbReference type="ARBA" id="ARBA00022763"/>
    </source>
</evidence>
<feature type="region of interest" description="Disordered" evidence="15">
    <location>
        <begin position="986"/>
        <end position="1044"/>
    </location>
</feature>
<dbReference type="Gene3D" id="3.30.1490.20">
    <property type="entry name" value="ATP-grasp fold, A domain"/>
    <property type="match status" value="1"/>
</dbReference>
<dbReference type="GeneID" id="85194804"/>
<evidence type="ECO:0000256" key="13">
    <source>
        <dbReference type="ARBA" id="ARBA00023204"/>
    </source>
</evidence>
<evidence type="ECO:0000256" key="15">
    <source>
        <dbReference type="SAM" id="MobiDB-lite"/>
    </source>
</evidence>
<feature type="binding site" evidence="14">
    <location>
        <begin position="673"/>
        <end position="680"/>
    </location>
    <ligand>
        <name>ATP</name>
        <dbReference type="ChEBI" id="CHEBI:30616"/>
    </ligand>
</feature>
<keyword evidence="14" id="KW-0742">SOS response</keyword>
<dbReference type="GO" id="GO:0016887">
    <property type="term" value="F:ATP hydrolysis activity"/>
    <property type="evidence" value="ECO:0007669"/>
    <property type="project" value="InterPro"/>
</dbReference>
<evidence type="ECO:0000256" key="10">
    <source>
        <dbReference type="ARBA" id="ARBA00022840"/>
    </source>
</evidence>
<dbReference type="GO" id="GO:0009381">
    <property type="term" value="F:excinuclease ABC activity"/>
    <property type="evidence" value="ECO:0007669"/>
    <property type="project" value="UniProtKB-UniRule"/>
</dbReference>
<dbReference type="Pfam" id="PF17760">
    <property type="entry name" value="UvrA_inter"/>
    <property type="match status" value="1"/>
</dbReference>
<feature type="zinc finger region" description="C4-type" evidence="14">
    <location>
        <begin position="772"/>
        <end position="798"/>
    </location>
</feature>
<keyword evidence="7 14" id="KW-0228">DNA excision</keyword>
<keyword evidence="6 14" id="KW-0227">DNA damage</keyword>
<keyword evidence="10 14" id="KW-0067">ATP-binding</keyword>
<evidence type="ECO:0000256" key="8">
    <source>
        <dbReference type="ARBA" id="ARBA00022771"/>
    </source>
</evidence>
<dbReference type="FunFam" id="1.20.1580.10:FF:000002">
    <property type="entry name" value="UvrABC system protein A"/>
    <property type="match status" value="1"/>
</dbReference>
<dbReference type="GO" id="GO:0009432">
    <property type="term" value="P:SOS response"/>
    <property type="evidence" value="ECO:0007669"/>
    <property type="project" value="UniProtKB-UniRule"/>
</dbReference>
<dbReference type="InterPro" id="IPR027417">
    <property type="entry name" value="P-loop_NTPase"/>
</dbReference>
<keyword evidence="5 14" id="KW-0547">Nucleotide-binding</keyword>
<keyword evidence="11 14" id="KW-0267">Excision nuclease</keyword>
<dbReference type="GO" id="GO:0008270">
    <property type="term" value="F:zinc ion binding"/>
    <property type="evidence" value="ECO:0007669"/>
    <property type="project" value="UniProtKB-UniRule"/>
</dbReference>
<dbReference type="RefSeq" id="WP_316558033.1">
    <property type="nucleotide sequence ID" value="NZ_CP131059.1"/>
</dbReference>
<dbReference type="EMBL" id="CP131059">
    <property type="protein sequence ID" value="WNY23043.1"/>
    <property type="molecule type" value="Genomic_DNA"/>
</dbReference>
<dbReference type="GO" id="GO:0003677">
    <property type="term" value="F:DNA binding"/>
    <property type="evidence" value="ECO:0007669"/>
    <property type="project" value="UniProtKB-UniRule"/>
</dbReference>
<protein>
    <recommendedName>
        <fullName evidence="14">UvrABC system protein A</fullName>
        <shortName evidence="14">UvrA protein</shortName>
    </recommendedName>
    <alternativeName>
        <fullName evidence="14">Excinuclease ABC subunit A</fullName>
    </alternativeName>
</protein>
<comment type="subcellular location">
    <subcellularLocation>
        <location evidence="1 14">Cytoplasm</location>
    </subcellularLocation>
</comment>
<proteinExistence type="inferred from homology"/>
<feature type="domain" description="ABC transporter" evidence="16">
    <location>
        <begin position="639"/>
        <end position="969"/>
    </location>
</feature>
<dbReference type="Gene3D" id="1.20.1580.10">
    <property type="entry name" value="ABC transporter ATPase like domain"/>
    <property type="match status" value="2"/>
</dbReference>
<evidence type="ECO:0000256" key="11">
    <source>
        <dbReference type="ARBA" id="ARBA00022881"/>
    </source>
</evidence>
<keyword evidence="12 14" id="KW-0238">DNA-binding</keyword>
<dbReference type="AlphaFoldDB" id="A0AA96V124"/>
<dbReference type="Pfam" id="PF00005">
    <property type="entry name" value="ABC_tran"/>
    <property type="match status" value="1"/>
</dbReference>
<evidence type="ECO:0000256" key="12">
    <source>
        <dbReference type="ARBA" id="ARBA00023125"/>
    </source>
</evidence>
<evidence type="ECO:0000256" key="5">
    <source>
        <dbReference type="ARBA" id="ARBA00022741"/>
    </source>
</evidence>
<organism evidence="17 18">
    <name type="scientific">Methanimicrococcus hongohii</name>
    <dbReference type="NCBI Taxonomy" id="3028295"/>
    <lineage>
        <taxon>Archaea</taxon>
        <taxon>Methanobacteriati</taxon>
        <taxon>Methanobacteriota</taxon>
        <taxon>Stenosarchaea group</taxon>
        <taxon>Methanomicrobia</taxon>
        <taxon>Methanosarcinales</taxon>
        <taxon>Methanosarcinaceae</taxon>
        <taxon>Methanimicrococcus</taxon>
    </lineage>
</organism>
<comment type="subunit">
    <text evidence="14">Forms a heterotetramer with UvrB during the search for lesions.</text>
</comment>
<dbReference type="NCBIfam" id="TIGR00630">
    <property type="entry name" value="uvra"/>
    <property type="match status" value="1"/>
</dbReference>
<evidence type="ECO:0000256" key="4">
    <source>
        <dbReference type="ARBA" id="ARBA00022737"/>
    </source>
</evidence>
<evidence type="ECO:0000256" key="9">
    <source>
        <dbReference type="ARBA" id="ARBA00022833"/>
    </source>
</evidence>
<keyword evidence="8 14" id="KW-0863">Zinc-finger</keyword>
<evidence type="ECO:0000259" key="16">
    <source>
        <dbReference type="PROSITE" id="PS50893"/>
    </source>
</evidence>
<dbReference type="GO" id="GO:0009380">
    <property type="term" value="C:excinuclease repair complex"/>
    <property type="evidence" value="ECO:0007669"/>
    <property type="project" value="InterPro"/>
</dbReference>
<keyword evidence="13 14" id="KW-0234">DNA repair</keyword>
<evidence type="ECO:0000256" key="7">
    <source>
        <dbReference type="ARBA" id="ARBA00022769"/>
    </source>
</evidence>
<dbReference type="Pfam" id="PF17755">
    <property type="entry name" value="UvrA_DNA-bind"/>
    <property type="match status" value="1"/>
</dbReference>
<comment type="function">
    <text evidence="14">The UvrABC repair system catalyzes the recognition and processing of DNA lesions. UvrA is an ATPase and a DNA-binding protein. A damage recognition complex composed of 2 UvrA and 2 UvrB subunits scans DNA for abnormalities. When the presence of a lesion has been verified by UvrB, the UvrA molecules dissociate.</text>
</comment>
<dbReference type="NCBIfam" id="NF001503">
    <property type="entry name" value="PRK00349.1"/>
    <property type="match status" value="1"/>
</dbReference>
<evidence type="ECO:0000313" key="17">
    <source>
        <dbReference type="EMBL" id="WNY23043.1"/>
    </source>
</evidence>
<dbReference type="SUPFAM" id="SSF52540">
    <property type="entry name" value="P-loop containing nucleoside triphosphate hydrolases"/>
    <property type="match status" value="2"/>
</dbReference>
<reference evidence="17 18" key="1">
    <citation type="submission" date="2023-07" db="EMBL/GenBank/DDBJ databases">
        <title>Closed genoem sequence of Methanomicrococcus sp. Hf6.</title>
        <authorList>
            <person name="Poehlein A."/>
            <person name="Protasov E."/>
            <person name="Platt K."/>
            <person name="Reeh H."/>
            <person name="Daniel R."/>
            <person name="Brune A."/>
        </authorList>
    </citation>
    <scope>NUCLEOTIDE SEQUENCE [LARGE SCALE GENOMIC DNA]</scope>
    <source>
        <strain evidence="17 18">Hf6</strain>
    </source>
</reference>
<evidence type="ECO:0000256" key="14">
    <source>
        <dbReference type="HAMAP-Rule" id="MF_00205"/>
    </source>
</evidence>
<feature type="compositionally biased region" description="Low complexity" evidence="15">
    <location>
        <begin position="1000"/>
        <end position="1044"/>
    </location>
</feature>
<feature type="binding site" evidence="14">
    <location>
        <begin position="31"/>
        <end position="38"/>
    </location>
    <ligand>
        <name>ATP</name>
        <dbReference type="ChEBI" id="CHEBI:30616"/>
    </ligand>
</feature>
<dbReference type="InterPro" id="IPR041102">
    <property type="entry name" value="UvrA_inter"/>
</dbReference>
<dbReference type="InterPro" id="IPR041552">
    <property type="entry name" value="UvrA_DNA-bd"/>
</dbReference>
<dbReference type="InterPro" id="IPR004602">
    <property type="entry name" value="UvrA"/>
</dbReference>
<keyword evidence="9 14" id="KW-0862">Zinc</keyword>
<dbReference type="CDD" id="cd03270">
    <property type="entry name" value="ABC_UvrA_I"/>
    <property type="match status" value="1"/>
</dbReference>